<name>A0A1M5VDK0_9VIBR</name>
<dbReference type="Pfam" id="PF00571">
    <property type="entry name" value="CBS"/>
    <property type="match status" value="2"/>
</dbReference>
<accession>A0A1M5VDK0</accession>
<dbReference type="SMART" id="SM00100">
    <property type="entry name" value="cNMP"/>
    <property type="match status" value="1"/>
</dbReference>
<keyword evidence="1" id="KW-0677">Repeat</keyword>
<gene>
    <name evidence="5" type="primary">hrp1_1</name>
    <name evidence="5" type="ORF">VA7868_00351</name>
</gene>
<dbReference type="Pfam" id="PF10335">
    <property type="entry name" value="DUF294_C"/>
    <property type="match status" value="1"/>
</dbReference>
<dbReference type="SMART" id="SM00116">
    <property type="entry name" value="CBS"/>
    <property type="match status" value="2"/>
</dbReference>
<dbReference type="OrthoDB" id="9808528at2"/>
<dbReference type="InterPro" id="IPR018821">
    <property type="entry name" value="DUF294_put_nucleoTrafse_sb-bd"/>
</dbReference>
<dbReference type="PROSITE" id="PS50042">
    <property type="entry name" value="CNMP_BINDING_3"/>
    <property type="match status" value="1"/>
</dbReference>
<feature type="domain" description="CBS" evidence="4">
    <location>
        <begin position="157"/>
        <end position="213"/>
    </location>
</feature>
<dbReference type="AlphaFoldDB" id="A0A1M5VDK0"/>
<dbReference type="InterPro" id="IPR000595">
    <property type="entry name" value="cNMP-bd_dom"/>
</dbReference>
<dbReference type="InterPro" id="IPR051462">
    <property type="entry name" value="CBS_domain-containing"/>
</dbReference>
<feature type="domain" description="Cyclic nucleotide-binding" evidence="3">
    <location>
        <begin position="18"/>
        <end position="117"/>
    </location>
</feature>
<dbReference type="InterPro" id="IPR046342">
    <property type="entry name" value="CBS_dom_sf"/>
</dbReference>
<dbReference type="Gene3D" id="2.60.120.10">
    <property type="entry name" value="Jelly Rolls"/>
    <property type="match status" value="1"/>
</dbReference>
<dbReference type="PANTHER" id="PTHR48108">
    <property type="entry name" value="CBS DOMAIN-CONTAINING PROTEIN CBSX2, CHLOROPLASTIC"/>
    <property type="match status" value="1"/>
</dbReference>
<proteinExistence type="predicted"/>
<dbReference type="CDD" id="cd05401">
    <property type="entry name" value="NT_GlnE_GlnD_like"/>
    <property type="match status" value="1"/>
</dbReference>
<sequence>MEASLLPNIFSFLSQISPFDRLSDEETNRLAARIDILYLIKGKALAEEELVGKGLYIVRSGAVEQNNTDQTLRARLSDGDLFGFSQLYQKKHSAYSVRAIENTLLYRIPVDVLSELIESSPALQGHFSAQESVRLAKSTSVITTDESIYLRSVDSIMNTEVAEVAGNTPICEAARTMVNNHRSSALVMDGENLLGIVTDRDMTKRVVAEQIDTNRPVSDIMTRQPQTIPAGASMLEAIELMMQHNVRSLPVIHHNKIMGVVTATSLVERSQAQAVFLISRIYRKESLSELCSLTAQRSNVFKTLIETRTHPRTVQHMMTLIADAYNKRLLQLAEKELGPPPIRYVWFVAGSQARYEIHNLSDQDNGIILQRPPSAQERAYFQQLADFVCQGLDQCGYTLCSGNMMASNPQWLTDLESWQHQFGQWIKYPETEALLNACVFFDIRPLFGDPTLTTALKQKISSFLHGNSRFLSIMLANSLRTSPPLGVFRQFVFEKNGTNRKEFNIKKHAVNLLVELVRIYALAAKSKETTLEKRIKAAIHARLLSEEGGREIMEAFDFINQVRFTHQYNASEHLEAMSNNIAPELLTQFEKNHLKDAFRIISRYQEFAESQFKSFGILS</sequence>
<dbReference type="PROSITE" id="PS51371">
    <property type="entry name" value="CBS"/>
    <property type="match status" value="2"/>
</dbReference>
<evidence type="ECO:0000313" key="6">
    <source>
        <dbReference type="Proteomes" id="UP000184608"/>
    </source>
</evidence>
<evidence type="ECO:0000256" key="1">
    <source>
        <dbReference type="ARBA" id="ARBA00022737"/>
    </source>
</evidence>
<dbReference type="InterPro" id="IPR000644">
    <property type="entry name" value="CBS_dom"/>
</dbReference>
<feature type="domain" description="CBS" evidence="4">
    <location>
        <begin position="221"/>
        <end position="277"/>
    </location>
</feature>
<evidence type="ECO:0000256" key="2">
    <source>
        <dbReference type="PROSITE-ProRule" id="PRU00703"/>
    </source>
</evidence>
<dbReference type="GO" id="GO:0008773">
    <property type="term" value="F:[protein-PII] uridylyltransferase activity"/>
    <property type="evidence" value="ECO:0007669"/>
    <property type="project" value="InterPro"/>
</dbReference>
<protein>
    <submittedName>
        <fullName evidence="5">Hypoxic response protein 1</fullName>
    </submittedName>
</protein>
<evidence type="ECO:0000259" key="3">
    <source>
        <dbReference type="PROSITE" id="PS50042"/>
    </source>
</evidence>
<dbReference type="InterPro" id="IPR005105">
    <property type="entry name" value="GlnD_Uridyltrans_N"/>
</dbReference>
<keyword evidence="2" id="KW-0129">CBS domain</keyword>
<dbReference type="STRING" id="1216006.VA7868_00351"/>
<evidence type="ECO:0000313" key="5">
    <source>
        <dbReference type="EMBL" id="SHH73204.1"/>
    </source>
</evidence>
<dbReference type="CDD" id="cd00038">
    <property type="entry name" value="CAP_ED"/>
    <property type="match status" value="1"/>
</dbReference>
<dbReference type="InterPro" id="IPR018490">
    <property type="entry name" value="cNMP-bd_dom_sf"/>
</dbReference>
<keyword evidence="6" id="KW-1185">Reference proteome</keyword>
<evidence type="ECO:0000259" key="4">
    <source>
        <dbReference type="PROSITE" id="PS51371"/>
    </source>
</evidence>
<dbReference type="InterPro" id="IPR014710">
    <property type="entry name" value="RmlC-like_jellyroll"/>
</dbReference>
<reference evidence="5 6" key="1">
    <citation type="submission" date="2016-11" db="EMBL/GenBank/DDBJ databases">
        <authorList>
            <person name="Jaros S."/>
            <person name="Januszkiewicz K."/>
            <person name="Wedrychowicz H."/>
        </authorList>
    </citation>
    <scope>NUCLEOTIDE SEQUENCE [LARGE SCALE GENOMIC DNA]</scope>
    <source>
        <strain evidence="5 6">CECT 7868</strain>
    </source>
</reference>
<dbReference type="Proteomes" id="UP000184608">
    <property type="component" value="Unassembled WGS sequence"/>
</dbReference>
<dbReference type="CDD" id="cd04587">
    <property type="entry name" value="CBS_pair_CAP-ED_NT_Pol-beta-like_DUF294_assoc"/>
    <property type="match status" value="1"/>
</dbReference>
<dbReference type="PANTHER" id="PTHR48108:SF26">
    <property type="entry name" value="CBS DOMAIN-CONTAINING PROTEIN DDB_G0289609"/>
    <property type="match status" value="1"/>
</dbReference>
<dbReference type="EMBL" id="FQXZ01000005">
    <property type="protein sequence ID" value="SHH73204.1"/>
    <property type="molecule type" value="Genomic_DNA"/>
</dbReference>
<dbReference type="SUPFAM" id="SSF51206">
    <property type="entry name" value="cAMP-binding domain-like"/>
    <property type="match status" value="1"/>
</dbReference>
<organism evidence="5 6">
    <name type="scientific">Vibrio aerogenes CECT 7868</name>
    <dbReference type="NCBI Taxonomy" id="1216006"/>
    <lineage>
        <taxon>Bacteria</taxon>
        <taxon>Pseudomonadati</taxon>
        <taxon>Pseudomonadota</taxon>
        <taxon>Gammaproteobacteria</taxon>
        <taxon>Vibrionales</taxon>
        <taxon>Vibrionaceae</taxon>
        <taxon>Vibrio</taxon>
    </lineage>
</organism>
<dbReference type="Gene3D" id="3.10.580.10">
    <property type="entry name" value="CBS-domain"/>
    <property type="match status" value="1"/>
</dbReference>
<dbReference type="SUPFAM" id="SSF54631">
    <property type="entry name" value="CBS-domain pair"/>
    <property type="match status" value="1"/>
</dbReference>
<dbReference type="Pfam" id="PF00027">
    <property type="entry name" value="cNMP_binding"/>
    <property type="match status" value="1"/>
</dbReference>
<dbReference type="Pfam" id="PF03445">
    <property type="entry name" value="DUF294"/>
    <property type="match status" value="1"/>
</dbReference>